<dbReference type="RefSeq" id="WP_296936949.1">
    <property type="nucleotide sequence ID" value="NZ_LT598928.1"/>
</dbReference>
<organism evidence="1">
    <name type="scientific">uncultured Desulfovibrio sp</name>
    <dbReference type="NCBI Taxonomy" id="167968"/>
    <lineage>
        <taxon>Bacteria</taxon>
        <taxon>Pseudomonadati</taxon>
        <taxon>Thermodesulfobacteriota</taxon>
        <taxon>Desulfovibrionia</taxon>
        <taxon>Desulfovibrionales</taxon>
        <taxon>Desulfovibrionaceae</taxon>
        <taxon>Desulfovibrio</taxon>
        <taxon>environmental samples</taxon>
    </lineage>
</organism>
<reference evidence="1" key="1">
    <citation type="submission" date="2016-04" db="EMBL/GenBank/DDBJ databases">
        <authorList>
            <person name="Evans L.H."/>
            <person name="Alamgir A."/>
            <person name="Owens N."/>
            <person name="Weber N.D."/>
            <person name="Virtaneva K."/>
            <person name="Barbian K."/>
            <person name="Babar A."/>
            <person name="Rosenke K."/>
        </authorList>
    </citation>
    <scope>NUCLEOTIDE SEQUENCE</scope>
    <source>
        <strain evidence="1">92-2</strain>
    </source>
</reference>
<protein>
    <submittedName>
        <fullName evidence="1">Uncharacterized protein</fullName>
    </submittedName>
</protein>
<dbReference type="AlphaFoldDB" id="A0A212KEH8"/>
<accession>A0A212KEH8</accession>
<name>A0A212KEH8_9BACT</name>
<dbReference type="EMBL" id="FLUP01000001">
    <property type="protein sequence ID" value="SBW10042.1"/>
    <property type="molecule type" value="Genomic_DNA"/>
</dbReference>
<gene>
    <name evidence="1" type="ORF">KM92DES2_12869</name>
</gene>
<proteinExistence type="predicted"/>
<evidence type="ECO:0000313" key="1">
    <source>
        <dbReference type="EMBL" id="SBW10042.1"/>
    </source>
</evidence>
<sequence length="140" mass="15440">MQRQISLFDETTRLSGVMAAIRAAMRSAASEGDGRKTLPDKLNAIARSSGIKLTSGNVRAVSEETLNKWLSPSDDSHPPSIHALLAYCQATGNNEPLRVMARCLGVDLMTDEDRLLRDYGKAVRDAKASRKRLKRIEEDL</sequence>